<feature type="transmembrane region" description="Helical" evidence="6">
    <location>
        <begin position="467"/>
        <end position="486"/>
    </location>
</feature>
<keyword evidence="4 6" id="KW-1133">Transmembrane helix</keyword>
<dbReference type="SUPFAM" id="SSF53448">
    <property type="entry name" value="Nucleotide-diphospho-sugar transferases"/>
    <property type="match status" value="1"/>
</dbReference>
<dbReference type="PANTHER" id="PTHR32044:SF80">
    <property type="entry name" value="XYLOGLUCAN GLYCOSYLTRANSFERASE 2-RELATED"/>
    <property type="match status" value="1"/>
</dbReference>
<dbReference type="RefSeq" id="WP_345160679.1">
    <property type="nucleotide sequence ID" value="NZ_BAABHC010000016.1"/>
</dbReference>
<evidence type="ECO:0000256" key="1">
    <source>
        <dbReference type="ARBA" id="ARBA00004308"/>
    </source>
</evidence>
<dbReference type="InterPro" id="IPR029044">
    <property type="entry name" value="Nucleotide-diphossugar_trans"/>
</dbReference>
<evidence type="ECO:0000256" key="2">
    <source>
        <dbReference type="ARBA" id="ARBA00022679"/>
    </source>
</evidence>
<dbReference type="Proteomes" id="UP001500552">
    <property type="component" value="Unassembled WGS sequence"/>
</dbReference>
<feature type="transmembrane region" description="Helical" evidence="6">
    <location>
        <begin position="307"/>
        <end position="331"/>
    </location>
</feature>
<evidence type="ECO:0000313" key="8">
    <source>
        <dbReference type="Proteomes" id="UP001500552"/>
    </source>
</evidence>
<feature type="transmembrane region" description="Helical" evidence="6">
    <location>
        <begin position="437"/>
        <end position="461"/>
    </location>
</feature>
<feature type="transmembrane region" description="Helical" evidence="6">
    <location>
        <begin position="9"/>
        <end position="35"/>
    </location>
</feature>
<proteinExistence type="predicted"/>
<protein>
    <submittedName>
        <fullName evidence="7">Glycosyltransferase</fullName>
    </submittedName>
</protein>
<accession>A0ABP8LYL6</accession>
<reference evidence="8" key="1">
    <citation type="journal article" date="2019" name="Int. J. Syst. Evol. Microbiol.">
        <title>The Global Catalogue of Microorganisms (GCM) 10K type strain sequencing project: providing services to taxonomists for standard genome sequencing and annotation.</title>
        <authorList>
            <consortium name="The Broad Institute Genomics Platform"/>
            <consortium name="The Broad Institute Genome Sequencing Center for Infectious Disease"/>
            <person name="Wu L."/>
            <person name="Ma J."/>
        </authorList>
    </citation>
    <scope>NUCLEOTIDE SEQUENCE [LARGE SCALE GENOMIC DNA]</scope>
    <source>
        <strain evidence="8">JCM 17926</strain>
    </source>
</reference>
<evidence type="ECO:0000256" key="6">
    <source>
        <dbReference type="SAM" id="Phobius"/>
    </source>
</evidence>
<feature type="transmembrane region" description="Helical" evidence="6">
    <location>
        <begin position="343"/>
        <end position="363"/>
    </location>
</feature>
<comment type="caution">
    <text evidence="7">The sequence shown here is derived from an EMBL/GenBank/DDBJ whole genome shotgun (WGS) entry which is preliminary data.</text>
</comment>
<name>A0ABP8LYL6_9BACT</name>
<sequence length="491" mass="55917">MPIAEATVLVIYGICLAFIFCYSMVQLHLTVLYWLHREKWEKPYIIADPQQAWPSVTVQLPIYNERYVVERLLEAVAAFDYPPERLQVQVLDDSTDDTTAIIEEKLKAWPHLNLQHIRRPERTGYKAGALQHALPLATGEFICIFDADFVPAPDFLKRTIPAFTAPDIGVVQTRWGHLNRNYSLLTRLQAFGLNAHFTVEQSGRSSGGHFINFNGTAGIWRKACIEDAGGWQADTLTEDLDLSYRAQLRGWEFVYLEEVEAPAELPADMAALKSQQFRWTKGAAETARKHLWRVLRSKASFLTKIHAFFHLLNSAIFLCVLLTAVLSVPMLNIRHSAPALAPVFKLGYALLLSLGALIAFYWSAQHARSETAWRTSLRFLPEFFLFLSISMGLSLHNSLAVLEGYMGRKTPFIRTPKYNLIAPGDPWRKRGYRLRSISLVTVFEGLLALYFIYAIVLAFRWQLYGQLPFHLLLAFGFGAVFLYSLFHSRRG</sequence>
<dbReference type="PANTHER" id="PTHR32044">
    <property type="entry name" value="GLUCOMANNAN 4-BETA-MANNOSYLTRANSFERASE 9"/>
    <property type="match status" value="1"/>
</dbReference>
<evidence type="ECO:0000256" key="4">
    <source>
        <dbReference type="ARBA" id="ARBA00022989"/>
    </source>
</evidence>
<keyword evidence="5 6" id="KW-0472">Membrane</keyword>
<dbReference type="EMBL" id="BAABHC010000016">
    <property type="protein sequence ID" value="GAA4438272.1"/>
    <property type="molecule type" value="Genomic_DNA"/>
</dbReference>
<keyword evidence="3 6" id="KW-0812">Transmembrane</keyword>
<feature type="transmembrane region" description="Helical" evidence="6">
    <location>
        <begin position="383"/>
        <end position="402"/>
    </location>
</feature>
<evidence type="ECO:0000313" key="7">
    <source>
        <dbReference type="EMBL" id="GAA4438272.1"/>
    </source>
</evidence>
<keyword evidence="8" id="KW-1185">Reference proteome</keyword>
<dbReference type="Gene3D" id="3.90.550.10">
    <property type="entry name" value="Spore Coat Polysaccharide Biosynthesis Protein SpsA, Chain A"/>
    <property type="match status" value="1"/>
</dbReference>
<evidence type="ECO:0000256" key="3">
    <source>
        <dbReference type="ARBA" id="ARBA00022692"/>
    </source>
</evidence>
<keyword evidence="2" id="KW-0808">Transferase</keyword>
<organism evidence="7 8">
    <name type="scientific">Pontibacter saemangeumensis</name>
    <dbReference type="NCBI Taxonomy" id="1084525"/>
    <lineage>
        <taxon>Bacteria</taxon>
        <taxon>Pseudomonadati</taxon>
        <taxon>Bacteroidota</taxon>
        <taxon>Cytophagia</taxon>
        <taxon>Cytophagales</taxon>
        <taxon>Hymenobacteraceae</taxon>
        <taxon>Pontibacter</taxon>
    </lineage>
</organism>
<dbReference type="Pfam" id="PF13641">
    <property type="entry name" value="Glyco_tranf_2_3"/>
    <property type="match status" value="1"/>
</dbReference>
<gene>
    <name evidence="7" type="ORF">GCM10023188_33480</name>
</gene>
<evidence type="ECO:0000256" key="5">
    <source>
        <dbReference type="ARBA" id="ARBA00023136"/>
    </source>
</evidence>
<dbReference type="CDD" id="cd06437">
    <property type="entry name" value="CESA_CaSu_A2"/>
    <property type="match status" value="1"/>
</dbReference>
<comment type="subcellular location">
    <subcellularLocation>
        <location evidence="1">Endomembrane system</location>
    </subcellularLocation>
</comment>